<dbReference type="InterPro" id="IPR042121">
    <property type="entry name" value="MutL_C_regsub"/>
</dbReference>
<dbReference type="Gene3D" id="3.30.230.10">
    <property type="match status" value="1"/>
</dbReference>
<dbReference type="SMART" id="SM00853">
    <property type="entry name" value="MutL_C"/>
    <property type="match status" value="1"/>
</dbReference>
<dbReference type="InterPro" id="IPR020667">
    <property type="entry name" value="DNA_mismatch_repair_MutL"/>
</dbReference>
<dbReference type="GO" id="GO:0140664">
    <property type="term" value="F:ATP-dependent DNA damage sensor activity"/>
    <property type="evidence" value="ECO:0007669"/>
    <property type="project" value="InterPro"/>
</dbReference>
<gene>
    <name evidence="5" type="primary">mutL</name>
    <name evidence="8" type="ORF">TDIS_0864</name>
</gene>
<dbReference type="AlphaFoldDB" id="A0A179D5R1"/>
<dbReference type="Pfam" id="PF08676">
    <property type="entry name" value="MutL_C"/>
    <property type="match status" value="1"/>
</dbReference>
<dbReference type="Gene3D" id="3.30.1370.100">
    <property type="entry name" value="MutL, C-terminal domain, regulatory subdomain"/>
    <property type="match status" value="1"/>
</dbReference>
<evidence type="ECO:0000256" key="3">
    <source>
        <dbReference type="ARBA" id="ARBA00022763"/>
    </source>
</evidence>
<dbReference type="OrthoDB" id="9763467at2"/>
<dbReference type="GO" id="GO:0006298">
    <property type="term" value="P:mismatch repair"/>
    <property type="evidence" value="ECO:0007669"/>
    <property type="project" value="UniProtKB-UniRule"/>
</dbReference>
<dbReference type="SUPFAM" id="SSF118116">
    <property type="entry name" value="DNA mismatch repair protein MutL"/>
    <property type="match status" value="1"/>
</dbReference>
<reference evidence="8 9" key="1">
    <citation type="submission" date="2016-04" db="EMBL/GenBank/DDBJ databases">
        <title>Genome analysis of Thermosulfurimonas dismutans, the first thermophilic sulfur-disproportionating bacterium of the phylum Thermodesulfobacteria.</title>
        <authorList>
            <person name="Mardanov A.V."/>
            <person name="Beletsky A.V."/>
            <person name="Kadnikov V.V."/>
            <person name="Slobodkin A.I."/>
            <person name="Ravin N.V."/>
        </authorList>
    </citation>
    <scope>NUCLEOTIDE SEQUENCE [LARGE SCALE GENOMIC DNA]</scope>
    <source>
        <strain evidence="8 9">S95</strain>
    </source>
</reference>
<dbReference type="NCBIfam" id="TIGR00585">
    <property type="entry name" value="mutl"/>
    <property type="match status" value="1"/>
</dbReference>
<accession>A0A179D5R1</accession>
<dbReference type="GO" id="GO:0030983">
    <property type="term" value="F:mismatched DNA binding"/>
    <property type="evidence" value="ECO:0007669"/>
    <property type="project" value="InterPro"/>
</dbReference>
<dbReference type="SUPFAM" id="SSF54211">
    <property type="entry name" value="Ribosomal protein S5 domain 2-like"/>
    <property type="match status" value="1"/>
</dbReference>
<evidence type="ECO:0000313" key="8">
    <source>
        <dbReference type="EMBL" id="OAQ20938.1"/>
    </source>
</evidence>
<evidence type="ECO:0000256" key="2">
    <source>
        <dbReference type="ARBA" id="ARBA00021975"/>
    </source>
</evidence>
<dbReference type="EMBL" id="LWLG01000004">
    <property type="protein sequence ID" value="OAQ20938.1"/>
    <property type="molecule type" value="Genomic_DNA"/>
</dbReference>
<dbReference type="Gene3D" id="3.30.565.10">
    <property type="entry name" value="Histidine kinase-like ATPase, C-terminal domain"/>
    <property type="match status" value="1"/>
</dbReference>
<dbReference type="GO" id="GO:0016887">
    <property type="term" value="F:ATP hydrolysis activity"/>
    <property type="evidence" value="ECO:0007669"/>
    <property type="project" value="InterPro"/>
</dbReference>
<evidence type="ECO:0000256" key="5">
    <source>
        <dbReference type="HAMAP-Rule" id="MF_00149"/>
    </source>
</evidence>
<keyword evidence="9" id="KW-1185">Reference proteome</keyword>
<dbReference type="HAMAP" id="MF_00149">
    <property type="entry name" value="DNA_mis_repair"/>
    <property type="match status" value="1"/>
</dbReference>
<dbReference type="CDD" id="cd00782">
    <property type="entry name" value="MutL_Trans"/>
    <property type="match status" value="1"/>
</dbReference>
<comment type="function">
    <text evidence="5">This protein is involved in the repair of mismatches in DNA. It is required for dam-dependent methyl-directed DNA mismatch repair. May act as a 'molecular matchmaker', a protein that promotes the formation of a stable complex between two or more DNA-binding proteins in an ATP-dependent manner without itself being part of a final effector complex.</text>
</comment>
<dbReference type="Pfam" id="PF01119">
    <property type="entry name" value="DNA_mis_repair"/>
    <property type="match status" value="1"/>
</dbReference>
<dbReference type="Pfam" id="PF13589">
    <property type="entry name" value="HATPase_c_3"/>
    <property type="match status" value="1"/>
</dbReference>
<dbReference type="Proteomes" id="UP000078390">
    <property type="component" value="Unassembled WGS sequence"/>
</dbReference>
<name>A0A179D5R1_9BACT</name>
<dbReference type="PANTHER" id="PTHR10073:SF12">
    <property type="entry name" value="DNA MISMATCH REPAIR PROTEIN MLH1"/>
    <property type="match status" value="1"/>
</dbReference>
<dbReference type="Gene3D" id="3.30.1540.20">
    <property type="entry name" value="MutL, C-terminal domain, dimerisation subdomain"/>
    <property type="match status" value="1"/>
</dbReference>
<organism evidence="8 9">
    <name type="scientific">Thermosulfurimonas dismutans</name>
    <dbReference type="NCBI Taxonomy" id="999894"/>
    <lineage>
        <taxon>Bacteria</taxon>
        <taxon>Pseudomonadati</taxon>
        <taxon>Thermodesulfobacteriota</taxon>
        <taxon>Thermodesulfobacteria</taxon>
        <taxon>Thermodesulfobacteriales</taxon>
        <taxon>Thermodesulfobacteriaceae</taxon>
        <taxon>Thermosulfurimonas</taxon>
    </lineage>
</organism>
<dbReference type="InterPro" id="IPR037198">
    <property type="entry name" value="MutL_C_sf"/>
</dbReference>
<evidence type="ECO:0000259" key="7">
    <source>
        <dbReference type="SMART" id="SM01340"/>
    </source>
</evidence>
<evidence type="ECO:0000256" key="1">
    <source>
        <dbReference type="ARBA" id="ARBA00006082"/>
    </source>
</evidence>
<sequence>MSGIRILPEEVSRRIAAGEVIERPASVVKELVENALDAGARKIRVELERGGTLLVRVKDDGEGMPPEDLRLCWRSHATSKISSAEDLFRITTYGFRGEALFSIAQVSRLTIVSRPRGTEHGFQLEVAFGKEEAFRASPSGYGTVVEVKDLFSEFPARKSFLKGPRAEAGRALEVLKMLALGRPEVSYTFFHEGREIFSFAGGSRRALLSKMLKISEEVLLEKTCERKAYRLELILTEPSSGLATSRYLFVLVNDRVVKDRRLVSALLEGLRDYFPGGRYPAGVLALYLPPHLVDVNVHPAKWEVRFREEQEVYGLVRWAAERALANRLVVPVTTSSEEDLPLPSKDVLPAERPSSQSIESLFSKPAIREAQEVYPVKEAAEDRPRFLGFLRNTYLLFETGDGLLLLDFHAAHERLIYEELKRNLDKGACGRESLLFPVVFELSEEAREKLLRERELFERLGFGLRESGPREVLVEEVPAGFGPEAVEELRGILEEEFRAPEKWREEILSRLACRRARKAGERFSPEEAQELLARILSEGFVRCPHGRPLYLIFSWYELEKRFGRKP</sequence>
<dbReference type="GO" id="GO:0032300">
    <property type="term" value="C:mismatch repair complex"/>
    <property type="evidence" value="ECO:0007669"/>
    <property type="project" value="InterPro"/>
</dbReference>
<dbReference type="InterPro" id="IPR002099">
    <property type="entry name" value="MutL/Mlh/PMS"/>
</dbReference>
<dbReference type="FunFam" id="3.30.565.10:FF:000003">
    <property type="entry name" value="DNA mismatch repair endonuclease MutL"/>
    <property type="match status" value="1"/>
</dbReference>
<dbReference type="InterPro" id="IPR013507">
    <property type="entry name" value="DNA_mismatch_S5_2-like"/>
</dbReference>
<evidence type="ECO:0000259" key="6">
    <source>
        <dbReference type="SMART" id="SM00853"/>
    </source>
</evidence>
<dbReference type="InterPro" id="IPR014790">
    <property type="entry name" value="MutL_C"/>
</dbReference>
<dbReference type="PROSITE" id="PS00058">
    <property type="entry name" value="DNA_MISMATCH_REPAIR_1"/>
    <property type="match status" value="1"/>
</dbReference>
<dbReference type="GO" id="GO:0005524">
    <property type="term" value="F:ATP binding"/>
    <property type="evidence" value="ECO:0007669"/>
    <property type="project" value="InterPro"/>
</dbReference>
<dbReference type="InterPro" id="IPR038973">
    <property type="entry name" value="MutL/Mlh/Pms-like"/>
</dbReference>
<dbReference type="RefSeq" id="WP_068669679.1">
    <property type="nucleotide sequence ID" value="NZ_LWLG01000004.1"/>
</dbReference>
<keyword evidence="4 5" id="KW-0234">DNA repair</keyword>
<dbReference type="InterPro" id="IPR014762">
    <property type="entry name" value="DNA_mismatch_repair_CS"/>
</dbReference>
<dbReference type="InterPro" id="IPR036890">
    <property type="entry name" value="HATPase_C_sf"/>
</dbReference>
<dbReference type="PATRIC" id="fig|999894.6.peg.860"/>
<feature type="domain" description="DNA mismatch repair protein S5" evidence="7">
    <location>
        <begin position="199"/>
        <end position="325"/>
    </location>
</feature>
<proteinExistence type="inferred from homology"/>
<comment type="similarity">
    <text evidence="1 5">Belongs to the DNA mismatch repair MutL/HexB family.</text>
</comment>
<feature type="domain" description="MutL C-terminal dimerisation" evidence="6">
    <location>
        <begin position="386"/>
        <end position="523"/>
    </location>
</feature>
<dbReference type="InterPro" id="IPR020568">
    <property type="entry name" value="Ribosomal_Su5_D2-typ_SF"/>
</dbReference>
<dbReference type="InterPro" id="IPR042120">
    <property type="entry name" value="MutL_C_dimsub"/>
</dbReference>
<protein>
    <recommendedName>
        <fullName evidence="2 5">DNA mismatch repair protein MutL</fullName>
    </recommendedName>
</protein>
<dbReference type="SUPFAM" id="SSF55874">
    <property type="entry name" value="ATPase domain of HSP90 chaperone/DNA topoisomerase II/histidine kinase"/>
    <property type="match status" value="1"/>
</dbReference>
<evidence type="ECO:0000313" key="9">
    <source>
        <dbReference type="Proteomes" id="UP000078390"/>
    </source>
</evidence>
<keyword evidence="3 5" id="KW-0227">DNA damage</keyword>
<dbReference type="CDD" id="cd16926">
    <property type="entry name" value="HATPase_MutL-MLH-PMS-like"/>
    <property type="match status" value="1"/>
</dbReference>
<comment type="caution">
    <text evidence="8">The sequence shown here is derived from an EMBL/GenBank/DDBJ whole genome shotgun (WGS) entry which is preliminary data.</text>
</comment>
<dbReference type="SMART" id="SM01340">
    <property type="entry name" value="DNA_mis_repair"/>
    <property type="match status" value="1"/>
</dbReference>
<dbReference type="PANTHER" id="PTHR10073">
    <property type="entry name" value="DNA MISMATCH REPAIR PROTEIN MLH, PMS, MUTL"/>
    <property type="match status" value="1"/>
</dbReference>
<dbReference type="STRING" id="999894.TDIS_0864"/>
<evidence type="ECO:0000256" key="4">
    <source>
        <dbReference type="ARBA" id="ARBA00023204"/>
    </source>
</evidence>
<dbReference type="InterPro" id="IPR014721">
    <property type="entry name" value="Ribsml_uS5_D2-typ_fold_subgr"/>
</dbReference>